<dbReference type="Gene3D" id="3.40.1190.10">
    <property type="entry name" value="Mur-like, catalytic domain"/>
    <property type="match status" value="1"/>
</dbReference>
<comment type="similarity">
    <text evidence="1">Belongs to the folylpolyglutamate synthase family.</text>
</comment>
<protein>
    <submittedName>
        <fullName evidence="9">Bifunctional folylpolyglutamate synthase/ dihydrofolate synthase</fullName>
    </submittedName>
</protein>
<dbReference type="AlphaFoldDB" id="A0A0P7GZA9"/>
<keyword evidence="10" id="KW-1185">Reference proteome</keyword>
<organism evidence="9 10">
    <name type="scientific">Halolamina pelagica</name>
    <dbReference type="NCBI Taxonomy" id="699431"/>
    <lineage>
        <taxon>Archaea</taxon>
        <taxon>Methanobacteriati</taxon>
        <taxon>Methanobacteriota</taxon>
        <taxon>Stenosarchaea group</taxon>
        <taxon>Halobacteria</taxon>
        <taxon>Halobacteriales</taxon>
        <taxon>Haloferacaceae</taxon>
    </lineage>
</organism>
<evidence type="ECO:0000256" key="3">
    <source>
        <dbReference type="ARBA" id="ARBA00022723"/>
    </source>
</evidence>
<dbReference type="Pfam" id="PF08245">
    <property type="entry name" value="Mur_ligase_M"/>
    <property type="match status" value="1"/>
</dbReference>
<comment type="caution">
    <text evidence="9">The sequence shown here is derived from an EMBL/GenBank/DDBJ whole genome shotgun (WGS) entry which is preliminary data.</text>
</comment>
<dbReference type="InterPro" id="IPR004101">
    <property type="entry name" value="Mur_ligase_C"/>
</dbReference>
<dbReference type="EMBL" id="LGUC01000001">
    <property type="protein sequence ID" value="KPN30945.1"/>
    <property type="molecule type" value="Genomic_DNA"/>
</dbReference>
<dbReference type="InterPro" id="IPR001645">
    <property type="entry name" value="Folylpolyglutamate_synth"/>
</dbReference>
<dbReference type="InterPro" id="IPR013221">
    <property type="entry name" value="Mur_ligase_cen"/>
</dbReference>
<evidence type="ECO:0000256" key="2">
    <source>
        <dbReference type="ARBA" id="ARBA00022598"/>
    </source>
</evidence>
<dbReference type="Pfam" id="PF02875">
    <property type="entry name" value="Mur_ligase_C"/>
    <property type="match status" value="1"/>
</dbReference>
<keyword evidence="2" id="KW-0436">Ligase</keyword>
<dbReference type="PANTHER" id="PTHR11136">
    <property type="entry name" value="FOLYLPOLYGLUTAMATE SYNTHASE-RELATED"/>
    <property type="match status" value="1"/>
</dbReference>
<gene>
    <name evidence="9" type="ORF">SY89_01686</name>
</gene>
<keyword evidence="4" id="KW-0547">Nucleotide-binding</keyword>
<dbReference type="NCBIfam" id="TIGR01499">
    <property type="entry name" value="folC"/>
    <property type="match status" value="1"/>
</dbReference>
<dbReference type="Gene3D" id="3.90.190.20">
    <property type="entry name" value="Mur ligase, C-terminal domain"/>
    <property type="match status" value="1"/>
</dbReference>
<evidence type="ECO:0000256" key="1">
    <source>
        <dbReference type="ARBA" id="ARBA00008276"/>
    </source>
</evidence>
<evidence type="ECO:0000259" key="7">
    <source>
        <dbReference type="Pfam" id="PF02875"/>
    </source>
</evidence>
<evidence type="ECO:0000313" key="10">
    <source>
        <dbReference type="Proteomes" id="UP000050535"/>
    </source>
</evidence>
<dbReference type="InterPro" id="IPR036615">
    <property type="entry name" value="Mur_ligase_C_dom_sf"/>
</dbReference>
<dbReference type="PANTHER" id="PTHR11136:SF0">
    <property type="entry name" value="DIHYDROFOLATE SYNTHETASE-RELATED"/>
    <property type="match status" value="1"/>
</dbReference>
<dbReference type="SUPFAM" id="SSF53623">
    <property type="entry name" value="MurD-like peptide ligases, catalytic domain"/>
    <property type="match status" value="1"/>
</dbReference>
<keyword evidence="6" id="KW-0460">Magnesium</keyword>
<dbReference type="GO" id="GO:0008841">
    <property type="term" value="F:dihydrofolate synthase activity"/>
    <property type="evidence" value="ECO:0007669"/>
    <property type="project" value="TreeGrafter"/>
</dbReference>
<keyword evidence="5" id="KW-0067">ATP-binding</keyword>
<proteinExistence type="inferred from homology"/>
<evidence type="ECO:0000256" key="5">
    <source>
        <dbReference type="ARBA" id="ARBA00022840"/>
    </source>
</evidence>
<evidence type="ECO:0000256" key="6">
    <source>
        <dbReference type="ARBA" id="ARBA00022842"/>
    </source>
</evidence>
<name>A0A0P7GZA9_9EURY</name>
<dbReference type="PATRIC" id="fig|699431.3.peg.1725"/>
<dbReference type="InterPro" id="IPR036565">
    <property type="entry name" value="Mur-like_cat_sf"/>
</dbReference>
<dbReference type="STRING" id="699431.SY89_01686"/>
<evidence type="ECO:0000259" key="8">
    <source>
        <dbReference type="Pfam" id="PF08245"/>
    </source>
</evidence>
<evidence type="ECO:0000313" key="9">
    <source>
        <dbReference type="EMBL" id="KPN30945.1"/>
    </source>
</evidence>
<sequence length="590" mass="62499">MHYHEAANFLFDLRRFGVDPGVESVQELLAAVDVSPNEGDGPAYVQVAGTNGKGSTARMVESALREAGLSVGLYTSPHLEHLTERVHVDGREMPRSAVAEFVEAAKPWLVDRAADGAPLTFFEVVTALGIWWFERAGVDVAVLEVGLGGELDATSAVDPIASAVTNVSLEHTGVLGDTVEEIAETKAHVAPVGRPLVTGTEGAALSTVRDVADEVGASGVITVGEDEWIGEGATGTADYAGGDDAASGVHPDVTVAYNGRITHQQAGVSVAAEGWAVDARIPLLGEHQAMNAGIACVLSRQIGDELGVDVGRGALERGLAKADWPGRFEVMSQSPLTVLDGAHNPEACETVTETLSTFEYDDCHLVVAAMHDKDTVAMAAALPDDASVTTCEPVTDRAEDSEVLARTFEDAGYDDVRATGSVANALSMAREDADGDDALLVTGSLYAVAEARATWTRLQVPKRVDSIDEAETVLRDAQVSEPGIWRMRGKADHRVLHTRVQQRQAEYLKQEMLSLDGECSASALRSGGELHDVVLSGTMAQFKRLAEKLQGQPWGLSGLGERSVSSWGSSTARQSATCRGHRIGRRSWAC</sequence>
<feature type="domain" description="Mur ligase central" evidence="8">
    <location>
        <begin position="134"/>
        <end position="297"/>
    </location>
</feature>
<dbReference type="GO" id="GO:0005737">
    <property type="term" value="C:cytoplasm"/>
    <property type="evidence" value="ECO:0007669"/>
    <property type="project" value="TreeGrafter"/>
</dbReference>
<evidence type="ECO:0000256" key="4">
    <source>
        <dbReference type="ARBA" id="ARBA00022741"/>
    </source>
</evidence>
<dbReference type="GO" id="GO:0046872">
    <property type="term" value="F:metal ion binding"/>
    <property type="evidence" value="ECO:0007669"/>
    <property type="project" value="UniProtKB-KW"/>
</dbReference>
<accession>A0A0P7GZA9</accession>
<dbReference type="GO" id="GO:0004326">
    <property type="term" value="F:tetrahydrofolylpolyglutamate synthase activity"/>
    <property type="evidence" value="ECO:0007669"/>
    <property type="project" value="InterPro"/>
</dbReference>
<dbReference type="GO" id="GO:0005524">
    <property type="term" value="F:ATP binding"/>
    <property type="evidence" value="ECO:0007669"/>
    <property type="project" value="UniProtKB-KW"/>
</dbReference>
<reference evidence="10" key="1">
    <citation type="submission" date="2013-11" db="EMBL/GenBank/DDBJ databases">
        <authorList>
            <person name="Hoang H.T."/>
            <person name="Killian M.L."/>
            <person name="Madson D.M."/>
            <person name="Arruda P.H.E."/>
            <person name="Sun D."/>
            <person name="Schwartz K.J."/>
            <person name="Yoon K."/>
        </authorList>
    </citation>
    <scope>NUCLEOTIDE SEQUENCE [LARGE SCALE GENOMIC DNA]</scope>
    <source>
        <strain evidence="10">CDK2</strain>
    </source>
</reference>
<dbReference type="SUPFAM" id="SSF53244">
    <property type="entry name" value="MurD-like peptide ligases, peptide-binding domain"/>
    <property type="match status" value="1"/>
</dbReference>
<dbReference type="Proteomes" id="UP000050535">
    <property type="component" value="Unassembled WGS sequence"/>
</dbReference>
<keyword evidence="3" id="KW-0479">Metal-binding</keyword>
<feature type="domain" description="Mur ligase C-terminal" evidence="7">
    <location>
        <begin position="326"/>
        <end position="444"/>
    </location>
</feature>